<dbReference type="EMBL" id="FLUN01000001">
    <property type="protein sequence ID" value="SBW04142.1"/>
    <property type="molecule type" value="Genomic_DNA"/>
</dbReference>
<proteinExistence type="predicted"/>
<dbReference type="InterPro" id="IPR011991">
    <property type="entry name" value="ArsR-like_HTH"/>
</dbReference>
<dbReference type="InterPro" id="IPR036388">
    <property type="entry name" value="WH-like_DNA-bd_sf"/>
</dbReference>
<dbReference type="InterPro" id="IPR036390">
    <property type="entry name" value="WH_DNA-bd_sf"/>
</dbReference>
<evidence type="ECO:0000313" key="1">
    <source>
        <dbReference type="EMBL" id="SBW04142.1"/>
    </source>
</evidence>
<protein>
    <submittedName>
        <fullName evidence="1">Putative transcriptional regulator</fullName>
    </submittedName>
</protein>
<dbReference type="Gene3D" id="1.10.10.10">
    <property type="entry name" value="Winged helix-like DNA-binding domain superfamily/Winged helix DNA-binding domain"/>
    <property type="match status" value="1"/>
</dbReference>
<dbReference type="CDD" id="cd00090">
    <property type="entry name" value="HTH_ARSR"/>
    <property type="match status" value="1"/>
</dbReference>
<dbReference type="SUPFAM" id="SSF46785">
    <property type="entry name" value="Winged helix' DNA-binding domain"/>
    <property type="match status" value="1"/>
</dbReference>
<gene>
    <name evidence="1" type="ORF">KL86CLO1_11869</name>
</gene>
<dbReference type="AlphaFoldDB" id="A0A212JXQ9"/>
<name>A0A212JXQ9_9FIRM</name>
<organism evidence="1">
    <name type="scientific">uncultured Eubacteriales bacterium</name>
    <dbReference type="NCBI Taxonomy" id="172733"/>
    <lineage>
        <taxon>Bacteria</taxon>
        <taxon>Bacillati</taxon>
        <taxon>Bacillota</taxon>
        <taxon>Clostridia</taxon>
        <taxon>Eubacteriales</taxon>
        <taxon>environmental samples</taxon>
    </lineage>
</organism>
<reference evidence="1" key="1">
    <citation type="submission" date="2016-04" db="EMBL/GenBank/DDBJ databases">
        <authorList>
            <person name="Evans L.H."/>
            <person name="Alamgir A."/>
            <person name="Owens N."/>
            <person name="Weber N.D."/>
            <person name="Virtaneva K."/>
            <person name="Barbian K."/>
            <person name="Babar A."/>
            <person name="Rosenke K."/>
        </authorList>
    </citation>
    <scope>NUCLEOTIDE SEQUENCE</scope>
    <source>
        <strain evidence="1">86</strain>
    </source>
</reference>
<sequence length="186" mass="20888">MDTIVLSGKKELDIYINPQRQNLLRCMRIAGAPMTPKQLSDQLGISASAVQHHIKKLVELGIVGLSHTERIHGIMASYYKVLPKTVSIGCQLNDKNDVQRFAFMQNTLNSVFSGFAEHCQKSSDCCIDGYYGDLLSGIAYLGKEEAQELYGIIRDFLDHHEEKSHQGKIPWEYALIAYPLSGEQNE</sequence>
<dbReference type="Pfam" id="PF12840">
    <property type="entry name" value="HTH_20"/>
    <property type="match status" value="1"/>
</dbReference>
<accession>A0A212JXQ9</accession>